<feature type="binding site" description="in other chain" evidence="5">
    <location>
        <begin position="180"/>
        <end position="183"/>
    </location>
    <ligand>
        <name>dUMP</name>
        <dbReference type="ChEBI" id="CHEBI:246422"/>
        <note>ligand shared between dimeric partners</note>
    </ligand>
</feature>
<name>A0A926NA79_9BACL</name>
<dbReference type="Pfam" id="PF00303">
    <property type="entry name" value="Thymidylat_synt"/>
    <property type="match status" value="1"/>
</dbReference>
<evidence type="ECO:0000256" key="3">
    <source>
        <dbReference type="ARBA" id="ARBA00022679"/>
    </source>
</evidence>
<proteinExistence type="inferred from homology"/>
<evidence type="ECO:0000256" key="4">
    <source>
        <dbReference type="ARBA" id="ARBA00022727"/>
    </source>
</evidence>
<dbReference type="PANTHER" id="PTHR11548">
    <property type="entry name" value="THYMIDYLATE SYNTHASE 1"/>
    <property type="match status" value="1"/>
</dbReference>
<evidence type="ECO:0000259" key="6">
    <source>
        <dbReference type="Pfam" id="PF00303"/>
    </source>
</evidence>
<dbReference type="NCBIfam" id="TIGR03284">
    <property type="entry name" value="thym_sym"/>
    <property type="match status" value="1"/>
</dbReference>
<comment type="subunit">
    <text evidence="5">Homodimer.</text>
</comment>
<keyword evidence="4 5" id="KW-0545">Nucleotide biosynthesis</keyword>
<dbReference type="CDD" id="cd00351">
    <property type="entry name" value="TS_Pyrimidine_HMase"/>
    <property type="match status" value="1"/>
</dbReference>
<evidence type="ECO:0000256" key="1">
    <source>
        <dbReference type="ARBA" id="ARBA00011947"/>
    </source>
</evidence>
<keyword evidence="8" id="KW-1185">Reference proteome</keyword>
<evidence type="ECO:0000313" key="8">
    <source>
        <dbReference type="Proteomes" id="UP000661691"/>
    </source>
</evidence>
<dbReference type="GO" id="GO:0006235">
    <property type="term" value="P:dTTP biosynthetic process"/>
    <property type="evidence" value="ECO:0007669"/>
    <property type="project" value="UniProtKB-UniRule"/>
</dbReference>
<reference evidence="7" key="1">
    <citation type="submission" date="2020-09" db="EMBL/GenBank/DDBJ databases">
        <title>A novel bacterium of genus Hazenella, isolated from South China Sea.</title>
        <authorList>
            <person name="Huang H."/>
            <person name="Mo K."/>
            <person name="Hu Y."/>
        </authorList>
    </citation>
    <scope>NUCLEOTIDE SEQUENCE</scope>
    <source>
        <strain evidence="7">IB182357</strain>
    </source>
</reference>
<feature type="binding site" evidence="5">
    <location>
        <position position="183"/>
    </location>
    <ligand>
        <name>(6R)-5,10-methylene-5,6,7,8-tetrahydrofolate</name>
        <dbReference type="ChEBI" id="CHEBI:15636"/>
    </ligand>
</feature>
<dbReference type="SUPFAM" id="SSF55831">
    <property type="entry name" value="Thymidylate synthase/dCMP hydroxymethylase"/>
    <property type="match status" value="1"/>
</dbReference>
<dbReference type="GO" id="GO:0032259">
    <property type="term" value="P:methylation"/>
    <property type="evidence" value="ECO:0007669"/>
    <property type="project" value="UniProtKB-KW"/>
</dbReference>
<dbReference type="GO" id="GO:0005829">
    <property type="term" value="C:cytosol"/>
    <property type="evidence" value="ECO:0007669"/>
    <property type="project" value="TreeGrafter"/>
</dbReference>
<comment type="similarity">
    <text evidence="5">Belongs to the thymidylate synthase family. Bacterial-type ThyA subfamily.</text>
</comment>
<gene>
    <name evidence="5 7" type="primary">thyA</name>
    <name evidence="7" type="ORF">IC620_10055</name>
</gene>
<comment type="function">
    <text evidence="5">Catalyzes the reductive methylation of 2'-deoxyuridine-5'-monophosphate (dUMP) to 2'-deoxythymidine-5'-monophosphate (dTMP) while utilizing 5,10-methylenetetrahydrofolate (mTHF) as the methyl donor and reductant in the reaction, yielding dihydrofolate (DHF) as a by-product. This enzymatic reaction provides an intracellular de novo source of dTMP, an essential precursor for DNA biosynthesis.</text>
</comment>
<dbReference type="Gene3D" id="3.30.572.10">
    <property type="entry name" value="Thymidylate synthase/dCMP hydroxymethylase domain"/>
    <property type="match status" value="1"/>
</dbReference>
<dbReference type="AlphaFoldDB" id="A0A926NA79"/>
<keyword evidence="5" id="KW-0963">Cytoplasm</keyword>
<sequence length="278" mass="32104">MSKTDQIYNQLVNDILENGIWDKDQNVRTKWADGTPAHTKSIIGRQLHFDGTEVPILTTKYVPPKTPIIEALWFFVGKTSDCSYLDEHNVKIWKEWANADNHIGKSYGYQAGKKVRQLNGAMVDQIDYLIHQLRHNPASRRHMTTWWNIDDLDQMELEPCWHSTQWLVKAGKLHLIVTSRSADVFLGLPFNIYQYYVVLRAVAQVTNLEVGTMTCNLGDVHIYDRHIDIIQEQMALPGFQAPTLWVNPNVKEMNDFTIEDFKLVDYKHGPKLKAEVAI</sequence>
<dbReference type="EMBL" id="JACXAH010000013">
    <property type="protein sequence ID" value="MBD1372698.1"/>
    <property type="molecule type" value="Genomic_DNA"/>
</dbReference>
<dbReference type="InterPro" id="IPR036926">
    <property type="entry name" value="Thymidate_synth/dCMP_Mease_sf"/>
</dbReference>
<dbReference type="InterPro" id="IPR000398">
    <property type="entry name" value="Thymidylate_synthase"/>
</dbReference>
<feature type="binding site" description="in other chain" evidence="5">
    <location>
        <position position="191"/>
    </location>
    <ligand>
        <name>dUMP</name>
        <dbReference type="ChEBI" id="CHEBI:246422"/>
        <note>ligand shared between dimeric partners</note>
    </ligand>
</feature>
<feature type="binding site" evidence="5">
    <location>
        <begin position="140"/>
        <end position="141"/>
    </location>
    <ligand>
        <name>dUMP</name>
        <dbReference type="ChEBI" id="CHEBI:246422"/>
        <note>ligand shared between dimeric partners</note>
    </ligand>
</feature>
<comment type="pathway">
    <text evidence="5">Pyrimidine metabolism; dTTP biosynthesis.</text>
</comment>
<dbReference type="InterPro" id="IPR045097">
    <property type="entry name" value="Thymidate_synth/dCMP_Mease"/>
</dbReference>
<dbReference type="PRINTS" id="PR00108">
    <property type="entry name" value="THYMDSNTHASE"/>
</dbReference>
<dbReference type="Proteomes" id="UP000661691">
    <property type="component" value="Unassembled WGS sequence"/>
</dbReference>
<feature type="binding site" evidence="5">
    <location>
        <position position="277"/>
    </location>
    <ligand>
        <name>(6R)-5,10-methylene-5,6,7,8-tetrahydrofolate</name>
        <dbReference type="ChEBI" id="CHEBI:15636"/>
    </ligand>
</feature>
<evidence type="ECO:0000313" key="7">
    <source>
        <dbReference type="EMBL" id="MBD1372698.1"/>
    </source>
</evidence>
<dbReference type="InterPro" id="IPR023451">
    <property type="entry name" value="Thymidate_synth/dCMP_Mease_dom"/>
</dbReference>
<protein>
    <recommendedName>
        <fullName evidence="1 5">Thymidylate synthase</fullName>
        <shortName evidence="5">TS</shortName>
        <shortName evidence="5">TSase</shortName>
        <ecNumber evidence="1 5">2.1.1.45</ecNumber>
    </recommendedName>
</protein>
<comment type="caution">
    <text evidence="7">The sequence shown here is derived from an EMBL/GenBank/DDBJ whole genome shotgun (WGS) entry which is preliminary data.</text>
</comment>
<dbReference type="EC" id="2.1.1.45" evidence="1 5"/>
<keyword evidence="2 5" id="KW-0489">Methyltransferase</keyword>
<evidence type="ECO:0000256" key="2">
    <source>
        <dbReference type="ARBA" id="ARBA00022603"/>
    </source>
</evidence>
<evidence type="ECO:0000256" key="5">
    <source>
        <dbReference type="HAMAP-Rule" id="MF_00008"/>
    </source>
</evidence>
<dbReference type="HAMAP" id="MF_00008">
    <property type="entry name" value="Thymidy_synth_bact"/>
    <property type="match status" value="1"/>
</dbReference>
<feature type="binding site" description="in other chain" evidence="5">
    <location>
        <begin position="221"/>
        <end position="223"/>
    </location>
    <ligand>
        <name>dUMP</name>
        <dbReference type="ChEBI" id="CHEBI:246422"/>
        <note>ligand shared between dimeric partners</note>
    </ligand>
</feature>
<dbReference type="GO" id="GO:0006231">
    <property type="term" value="P:dTMP biosynthetic process"/>
    <property type="evidence" value="ECO:0007669"/>
    <property type="project" value="UniProtKB-UniRule"/>
</dbReference>
<dbReference type="RefSeq" id="WP_191142094.1">
    <property type="nucleotide sequence ID" value="NZ_JACXAH010000013.1"/>
</dbReference>
<feature type="active site" description="Nucleophile" evidence="5">
    <location>
        <position position="160"/>
    </location>
</feature>
<accession>A0A926NA79</accession>
<keyword evidence="3 5" id="KW-0808">Transferase</keyword>
<organism evidence="7 8">
    <name type="scientific">Polycladospora coralii</name>
    <dbReference type="NCBI Taxonomy" id="2771432"/>
    <lineage>
        <taxon>Bacteria</taxon>
        <taxon>Bacillati</taxon>
        <taxon>Bacillota</taxon>
        <taxon>Bacilli</taxon>
        <taxon>Bacillales</taxon>
        <taxon>Thermoactinomycetaceae</taxon>
        <taxon>Polycladospora</taxon>
    </lineage>
</organism>
<comment type="catalytic activity">
    <reaction evidence="5">
        <text>dUMP + (6R)-5,10-methylene-5,6,7,8-tetrahydrofolate = 7,8-dihydrofolate + dTMP</text>
        <dbReference type="Rhea" id="RHEA:12104"/>
        <dbReference type="ChEBI" id="CHEBI:15636"/>
        <dbReference type="ChEBI" id="CHEBI:57451"/>
        <dbReference type="ChEBI" id="CHEBI:63528"/>
        <dbReference type="ChEBI" id="CHEBI:246422"/>
        <dbReference type="EC" id="2.1.1.45"/>
    </reaction>
</comment>
<comment type="subcellular location">
    <subcellularLocation>
        <location evidence="5">Cytoplasm</location>
    </subcellularLocation>
</comment>
<dbReference type="PANTHER" id="PTHR11548:SF1">
    <property type="entry name" value="THYMIDYLATE SYNTHASE 1"/>
    <property type="match status" value="1"/>
</dbReference>
<dbReference type="GO" id="GO:0004799">
    <property type="term" value="F:thymidylate synthase activity"/>
    <property type="evidence" value="ECO:0007669"/>
    <property type="project" value="UniProtKB-UniRule"/>
</dbReference>
<feature type="domain" description="Thymidylate synthase/dCMP hydroxymethylase" evidence="6">
    <location>
        <begin position="7"/>
        <end position="278"/>
    </location>
</feature>
<comment type="caution">
    <text evidence="5">Lacks conserved residue(s) required for the propagation of feature annotation.</text>
</comment>